<feature type="domain" description="Phosphomevalonate dehydratase large subunit-like" evidence="3">
    <location>
        <begin position="1"/>
        <end position="405"/>
    </location>
</feature>
<sequence>MFQGEMGEFKQKALEFIVKYAHVLGAEELCEITRATLFIGAQHYLDCFETDDYEEIFSQFYLSSDKKIKMGRFSDNCVCQTCAAACDLSDYVTTHLSKEFFDRDRRFLEITKQAGVNIVNSCTPYYVGWIPLMGEHFVTTESSNTLMSNSLFGAYGNSDGIEAAVCSAICGRSPLWGNHLKENRYGTVVFNIQCKSDTVYDWDLIGYTVGRYLPFSEKPIISGNFKRPNINKMRQLFSALATTSAAEICHVVGITPEAHTLDMALGGKPPKKIINITEAQYKESEKMICDPGSGEIDYVNIGCPHLALDELRDVAFYLEGKKVKDQVEFLVWTDYATKAMSDANGYTKMIEEAGAHVLTGSCPVVMKEESHKHAKAMVMNGAKQAHAIKAQTKAKVYFGDIYQCMDAAVRGRWEEGEGWRK</sequence>
<dbReference type="PANTHER" id="PTHR36577:SF3">
    <property type="entry name" value="DUF521 DOMAIN PROTEIN (AFU_ORTHOLOGUE AFUA_6G00490)"/>
    <property type="match status" value="1"/>
</dbReference>
<proteinExistence type="predicted"/>
<dbReference type="SUPFAM" id="SSF53732">
    <property type="entry name" value="Aconitase iron-sulfur domain"/>
    <property type="match status" value="1"/>
</dbReference>
<dbReference type="AlphaFoldDB" id="A0A3G1L1N2"/>
<organism evidence="4 5">
    <name type="scientific">Formimonas warabiya</name>
    <dbReference type="NCBI Taxonomy" id="1761012"/>
    <lineage>
        <taxon>Bacteria</taxon>
        <taxon>Bacillati</taxon>
        <taxon>Bacillota</taxon>
        <taxon>Clostridia</taxon>
        <taxon>Eubacteriales</taxon>
        <taxon>Peptococcaceae</taxon>
        <taxon>Candidatus Formimonas</taxon>
    </lineage>
</organism>
<dbReference type="EMBL" id="CP017634">
    <property type="protein sequence ID" value="ATW28703.1"/>
    <property type="molecule type" value="Genomic_DNA"/>
</dbReference>
<evidence type="ECO:0000256" key="1">
    <source>
        <dbReference type="ARBA" id="ARBA00023004"/>
    </source>
</evidence>
<keyword evidence="2" id="KW-0456">Lyase</keyword>
<dbReference type="GO" id="GO:0016829">
    <property type="term" value="F:lyase activity"/>
    <property type="evidence" value="ECO:0007669"/>
    <property type="project" value="UniProtKB-KW"/>
</dbReference>
<dbReference type="KEGG" id="fwa:DCMF_17605"/>
<keyword evidence="1" id="KW-0408">Iron</keyword>
<evidence type="ECO:0000313" key="4">
    <source>
        <dbReference type="EMBL" id="ATW28703.1"/>
    </source>
</evidence>
<dbReference type="PANTHER" id="PTHR36577">
    <property type="entry name" value="DUF521 DOMAIN PROTEIN (AFU_ORTHOLOGUE AFUA_6G00490)"/>
    <property type="match status" value="1"/>
</dbReference>
<dbReference type="Pfam" id="PF04412">
    <property type="entry name" value="AcnX"/>
    <property type="match status" value="1"/>
</dbReference>
<gene>
    <name evidence="4" type="ORF">DCMF_17605</name>
</gene>
<evidence type="ECO:0000313" key="5">
    <source>
        <dbReference type="Proteomes" id="UP000323521"/>
    </source>
</evidence>
<evidence type="ECO:0000259" key="3">
    <source>
        <dbReference type="Pfam" id="PF04412"/>
    </source>
</evidence>
<dbReference type="InterPro" id="IPR007506">
    <property type="entry name" value="PMDh-L-like_dom"/>
</dbReference>
<dbReference type="InterPro" id="IPR036008">
    <property type="entry name" value="Aconitase_4Fe-4S_dom"/>
</dbReference>
<keyword evidence="5" id="KW-1185">Reference proteome</keyword>
<reference evidence="4 5" key="1">
    <citation type="submission" date="2016-10" db="EMBL/GenBank/DDBJ databases">
        <title>Complete Genome Sequence of Peptococcaceae strain DCMF.</title>
        <authorList>
            <person name="Edwards R.J."/>
            <person name="Holland S.I."/>
            <person name="Deshpande N.P."/>
            <person name="Wong Y.K."/>
            <person name="Ertan H."/>
            <person name="Manefield M."/>
            <person name="Russell T.L."/>
            <person name="Lee M.J."/>
        </authorList>
    </citation>
    <scope>NUCLEOTIDE SEQUENCE [LARGE SCALE GENOMIC DNA]</scope>
    <source>
        <strain evidence="4 5">DCMF</strain>
    </source>
</reference>
<accession>A0A3G1L1N2</accession>
<evidence type="ECO:0000256" key="2">
    <source>
        <dbReference type="ARBA" id="ARBA00023239"/>
    </source>
</evidence>
<dbReference type="Proteomes" id="UP000323521">
    <property type="component" value="Chromosome"/>
</dbReference>
<name>A0A3G1L1N2_FORW1</name>
<protein>
    <recommendedName>
        <fullName evidence="3">Phosphomevalonate dehydratase large subunit-like domain-containing protein</fullName>
    </recommendedName>
</protein>